<dbReference type="Pfam" id="PF04138">
    <property type="entry name" value="GtrA_DPMS_TM"/>
    <property type="match status" value="1"/>
</dbReference>
<feature type="transmembrane region" description="Helical" evidence="6">
    <location>
        <begin position="89"/>
        <end position="110"/>
    </location>
</feature>
<evidence type="ECO:0000256" key="1">
    <source>
        <dbReference type="ARBA" id="ARBA00004141"/>
    </source>
</evidence>
<feature type="transmembrane region" description="Helical" evidence="6">
    <location>
        <begin position="188"/>
        <end position="208"/>
    </location>
</feature>
<evidence type="ECO:0000259" key="7">
    <source>
        <dbReference type="Pfam" id="PF04138"/>
    </source>
</evidence>
<name>A0A1G2HH20_9BACT</name>
<comment type="similarity">
    <text evidence="2">Belongs to the GtrA family.</text>
</comment>
<evidence type="ECO:0000256" key="6">
    <source>
        <dbReference type="SAM" id="Phobius"/>
    </source>
</evidence>
<accession>A0A1G2HH20</accession>
<feature type="transmembrane region" description="Helical" evidence="6">
    <location>
        <begin position="157"/>
        <end position="176"/>
    </location>
</feature>
<dbReference type="PANTHER" id="PTHR38459:SF1">
    <property type="entry name" value="PROPHAGE BACTOPRENOL-LINKED GLUCOSE TRANSLOCASE HOMOLOG"/>
    <property type="match status" value="1"/>
</dbReference>
<feature type="transmembrane region" description="Helical" evidence="6">
    <location>
        <begin position="56"/>
        <end position="77"/>
    </location>
</feature>
<evidence type="ECO:0000313" key="8">
    <source>
        <dbReference type="EMBL" id="OGZ61794.1"/>
    </source>
</evidence>
<comment type="subcellular location">
    <subcellularLocation>
        <location evidence="1">Membrane</location>
        <topology evidence="1">Multi-pass membrane protein</topology>
    </subcellularLocation>
</comment>
<dbReference type="EMBL" id="MHOK01000016">
    <property type="protein sequence ID" value="OGZ61794.1"/>
    <property type="molecule type" value="Genomic_DNA"/>
</dbReference>
<evidence type="ECO:0000313" key="9">
    <source>
        <dbReference type="Proteomes" id="UP000176770"/>
    </source>
</evidence>
<organism evidence="8 9">
    <name type="scientific">Candidatus Spechtbacteria bacterium RIFCSPLOWO2_12_FULL_38_22</name>
    <dbReference type="NCBI Taxonomy" id="1802165"/>
    <lineage>
        <taxon>Bacteria</taxon>
        <taxon>Candidatus Spechtiibacteriota</taxon>
    </lineage>
</organism>
<dbReference type="GO" id="GO:0000271">
    <property type="term" value="P:polysaccharide biosynthetic process"/>
    <property type="evidence" value="ECO:0007669"/>
    <property type="project" value="InterPro"/>
</dbReference>
<dbReference type="InterPro" id="IPR051401">
    <property type="entry name" value="GtrA_CellWall_Glycosyl"/>
</dbReference>
<dbReference type="GO" id="GO:0005886">
    <property type="term" value="C:plasma membrane"/>
    <property type="evidence" value="ECO:0007669"/>
    <property type="project" value="TreeGrafter"/>
</dbReference>
<dbReference type="PANTHER" id="PTHR38459">
    <property type="entry name" value="PROPHAGE BACTOPRENOL-LINKED GLUCOSE TRANSLOCASE HOMOLOG"/>
    <property type="match status" value="1"/>
</dbReference>
<evidence type="ECO:0000256" key="3">
    <source>
        <dbReference type="ARBA" id="ARBA00022692"/>
    </source>
</evidence>
<feature type="domain" description="GtrA/DPMS transmembrane" evidence="7">
    <location>
        <begin position="88"/>
        <end position="215"/>
    </location>
</feature>
<keyword evidence="5 6" id="KW-0472">Membrane</keyword>
<dbReference type="InterPro" id="IPR007267">
    <property type="entry name" value="GtrA_DPMS_TM"/>
</dbReference>
<proteinExistence type="inferred from homology"/>
<gene>
    <name evidence="8" type="ORF">A3F94_01250</name>
</gene>
<dbReference type="Proteomes" id="UP000176770">
    <property type="component" value="Unassembled WGS sequence"/>
</dbReference>
<evidence type="ECO:0000256" key="5">
    <source>
        <dbReference type="ARBA" id="ARBA00023136"/>
    </source>
</evidence>
<sequence>MEPKLLESGISFKKNDFLSAVIIGEAVAWLLFIMAQVNARYLPLPAGVVNSLSSPWLLAISFPILSVAGLYVFYFLGKKVRALYQVAKFALIGALNTFVDLGILNLLILLTGITSGFGFLAFKGVSFVIAVVNSYFWNKFWTFKSGRSTTQKEFFQFFVVSAIGVFLNVGVAYFIVDIIGPQRGLTPEIWANVGALIATFIVLVWNFIGYKLWVFKK</sequence>
<evidence type="ECO:0000256" key="4">
    <source>
        <dbReference type="ARBA" id="ARBA00022989"/>
    </source>
</evidence>
<comment type="caution">
    <text evidence="8">The sequence shown here is derived from an EMBL/GenBank/DDBJ whole genome shotgun (WGS) entry which is preliminary data.</text>
</comment>
<keyword evidence="3 6" id="KW-0812">Transmembrane</keyword>
<feature type="transmembrane region" description="Helical" evidence="6">
    <location>
        <begin position="116"/>
        <end position="136"/>
    </location>
</feature>
<keyword evidence="4 6" id="KW-1133">Transmembrane helix</keyword>
<protein>
    <recommendedName>
        <fullName evidence="7">GtrA/DPMS transmembrane domain-containing protein</fullName>
    </recommendedName>
</protein>
<dbReference type="AlphaFoldDB" id="A0A1G2HH20"/>
<evidence type="ECO:0000256" key="2">
    <source>
        <dbReference type="ARBA" id="ARBA00009399"/>
    </source>
</evidence>
<feature type="transmembrane region" description="Helical" evidence="6">
    <location>
        <begin position="17"/>
        <end position="36"/>
    </location>
</feature>
<reference evidence="8 9" key="1">
    <citation type="journal article" date="2016" name="Nat. Commun.">
        <title>Thousands of microbial genomes shed light on interconnected biogeochemical processes in an aquifer system.</title>
        <authorList>
            <person name="Anantharaman K."/>
            <person name="Brown C.T."/>
            <person name="Hug L.A."/>
            <person name="Sharon I."/>
            <person name="Castelle C.J."/>
            <person name="Probst A.J."/>
            <person name="Thomas B.C."/>
            <person name="Singh A."/>
            <person name="Wilkins M.J."/>
            <person name="Karaoz U."/>
            <person name="Brodie E.L."/>
            <person name="Williams K.H."/>
            <person name="Hubbard S.S."/>
            <person name="Banfield J.F."/>
        </authorList>
    </citation>
    <scope>NUCLEOTIDE SEQUENCE [LARGE SCALE GENOMIC DNA]</scope>
</reference>
<dbReference type="STRING" id="1802165.A3F94_01250"/>